<gene>
    <name evidence="1" type="ORF">BDR25DRAFT_316563</name>
</gene>
<reference evidence="1" key="1">
    <citation type="journal article" date="2020" name="Stud. Mycol.">
        <title>101 Dothideomycetes genomes: a test case for predicting lifestyles and emergence of pathogens.</title>
        <authorList>
            <person name="Haridas S."/>
            <person name="Albert R."/>
            <person name="Binder M."/>
            <person name="Bloem J."/>
            <person name="Labutti K."/>
            <person name="Salamov A."/>
            <person name="Andreopoulos B."/>
            <person name="Baker S."/>
            <person name="Barry K."/>
            <person name="Bills G."/>
            <person name="Bluhm B."/>
            <person name="Cannon C."/>
            <person name="Castanera R."/>
            <person name="Culley D."/>
            <person name="Daum C."/>
            <person name="Ezra D."/>
            <person name="Gonzalez J."/>
            <person name="Henrissat B."/>
            <person name="Kuo A."/>
            <person name="Liang C."/>
            <person name="Lipzen A."/>
            <person name="Lutzoni F."/>
            <person name="Magnuson J."/>
            <person name="Mondo S."/>
            <person name="Nolan M."/>
            <person name="Ohm R."/>
            <person name="Pangilinan J."/>
            <person name="Park H.-J."/>
            <person name="Ramirez L."/>
            <person name="Alfaro M."/>
            <person name="Sun H."/>
            <person name="Tritt A."/>
            <person name="Yoshinaga Y."/>
            <person name="Zwiers L.-H."/>
            <person name="Turgeon B."/>
            <person name="Goodwin S."/>
            <person name="Spatafora J."/>
            <person name="Crous P."/>
            <person name="Grigoriev I."/>
        </authorList>
    </citation>
    <scope>NUCLEOTIDE SEQUENCE</scope>
    <source>
        <strain evidence="1">ATCC 200398</strain>
    </source>
</reference>
<evidence type="ECO:0000313" key="1">
    <source>
        <dbReference type="EMBL" id="KAF2467956.1"/>
    </source>
</evidence>
<dbReference type="Proteomes" id="UP000799755">
    <property type="component" value="Unassembled WGS sequence"/>
</dbReference>
<comment type="caution">
    <text evidence="1">The sequence shown here is derived from an EMBL/GenBank/DDBJ whole genome shotgun (WGS) entry which is preliminary data.</text>
</comment>
<protein>
    <submittedName>
        <fullName evidence="1">Uncharacterized protein</fullName>
    </submittedName>
</protein>
<accession>A0ACB6QM19</accession>
<evidence type="ECO:0000313" key="2">
    <source>
        <dbReference type="Proteomes" id="UP000799755"/>
    </source>
</evidence>
<organism evidence="1 2">
    <name type="scientific">Lindgomyces ingoldianus</name>
    <dbReference type="NCBI Taxonomy" id="673940"/>
    <lineage>
        <taxon>Eukaryota</taxon>
        <taxon>Fungi</taxon>
        <taxon>Dikarya</taxon>
        <taxon>Ascomycota</taxon>
        <taxon>Pezizomycotina</taxon>
        <taxon>Dothideomycetes</taxon>
        <taxon>Pleosporomycetidae</taxon>
        <taxon>Pleosporales</taxon>
        <taxon>Lindgomycetaceae</taxon>
        <taxon>Lindgomyces</taxon>
    </lineage>
</organism>
<proteinExistence type="predicted"/>
<dbReference type="EMBL" id="MU003518">
    <property type="protein sequence ID" value="KAF2467956.1"/>
    <property type="molecule type" value="Genomic_DNA"/>
</dbReference>
<sequence length="122" mass="13215">MPLVSFIKSIPNAVSSLSPDLHFLANFPLPAIANKCISSAFPVHELAMTGLVVLGLLVVVCAKELVVLVVFVVESVKIPRALMAEYKNELAMPVEAPYLELCLDKLHTPTTPVSPLDICVEY</sequence>
<name>A0ACB6QM19_9PLEO</name>
<keyword evidence="2" id="KW-1185">Reference proteome</keyword>